<dbReference type="GO" id="GO:0016491">
    <property type="term" value="F:oxidoreductase activity"/>
    <property type="evidence" value="ECO:0007669"/>
    <property type="project" value="InterPro"/>
</dbReference>
<dbReference type="Pfam" id="PF00578">
    <property type="entry name" value="AhpC-TSA"/>
    <property type="match status" value="1"/>
</dbReference>
<dbReference type="Proteomes" id="UP000247781">
    <property type="component" value="Unassembled WGS sequence"/>
</dbReference>
<dbReference type="PANTHER" id="PTHR42852">
    <property type="entry name" value="THIOL:DISULFIDE INTERCHANGE PROTEIN DSBE"/>
    <property type="match status" value="1"/>
</dbReference>
<dbReference type="SUPFAM" id="SSF52833">
    <property type="entry name" value="Thioredoxin-like"/>
    <property type="match status" value="1"/>
</dbReference>
<keyword evidence="2" id="KW-0472">Membrane</keyword>
<evidence type="ECO:0000256" key="1">
    <source>
        <dbReference type="SAM" id="MobiDB-lite"/>
    </source>
</evidence>
<evidence type="ECO:0000313" key="5">
    <source>
        <dbReference type="Proteomes" id="UP000247781"/>
    </source>
</evidence>
<comment type="caution">
    <text evidence="4">The sequence shown here is derived from an EMBL/GenBank/DDBJ whole genome shotgun (WGS) entry which is preliminary data.</text>
</comment>
<protein>
    <submittedName>
        <fullName evidence="4">Peroxiredoxin Q/BCP</fullName>
    </submittedName>
</protein>
<dbReference type="InterPro" id="IPR050553">
    <property type="entry name" value="Thioredoxin_ResA/DsbE_sf"/>
</dbReference>
<dbReference type="AlphaFoldDB" id="A0A318HG74"/>
<organism evidence="4 5">
    <name type="scientific">Mycolicibacterium moriokaense</name>
    <dbReference type="NCBI Taxonomy" id="39691"/>
    <lineage>
        <taxon>Bacteria</taxon>
        <taxon>Bacillati</taxon>
        <taxon>Actinomycetota</taxon>
        <taxon>Actinomycetes</taxon>
        <taxon>Mycobacteriales</taxon>
        <taxon>Mycobacteriaceae</taxon>
        <taxon>Mycolicibacterium</taxon>
    </lineage>
</organism>
<dbReference type="CDD" id="cd02971">
    <property type="entry name" value="PRX_family"/>
    <property type="match status" value="1"/>
</dbReference>
<keyword evidence="2" id="KW-1133">Transmembrane helix</keyword>
<dbReference type="RefSeq" id="WP_220032502.1">
    <property type="nucleotide sequence ID" value="NZ_QJJU01000014.1"/>
</dbReference>
<evidence type="ECO:0000313" key="4">
    <source>
        <dbReference type="EMBL" id="PXX06257.1"/>
    </source>
</evidence>
<dbReference type="InterPro" id="IPR036249">
    <property type="entry name" value="Thioredoxin-like_sf"/>
</dbReference>
<dbReference type="Gene3D" id="3.40.30.10">
    <property type="entry name" value="Glutaredoxin"/>
    <property type="match status" value="1"/>
</dbReference>
<feature type="domain" description="Thioredoxin" evidence="3">
    <location>
        <begin position="81"/>
        <end position="237"/>
    </location>
</feature>
<sequence length="238" mass="25113">MTKSRPKTAPTATPRRNGQNAVRSAALASQQRRGRAITAAMVVAVALVAVVVLYLVFRSAPGATHSAAGAGSGYPHVAGDPKAGTAAPPFTLTSGAGKPVSLSDYRGRTVLLYFQEGLSCQPCWDQIGDLEHNQAALRAAGVDAVVSITTDRADLIGRKAADEKLTTPVLSDPDLAVSRAYDANHYGMMGDMRDGHSFVLVGPDGVIRWRADYGGAPKYTMFLPTDKMLADLTTERAQ</sequence>
<reference evidence="5" key="1">
    <citation type="submission" date="2018-05" db="EMBL/GenBank/DDBJ databases">
        <authorList>
            <person name="Deangelis K."/>
            <person name="Huntemann M."/>
            <person name="Clum A."/>
            <person name="Pillay M."/>
            <person name="Palaniappan K."/>
            <person name="Varghese N."/>
            <person name="Mikhailova N."/>
            <person name="Stamatis D."/>
            <person name="Reddy T."/>
            <person name="Daum C."/>
            <person name="Shapiro N."/>
            <person name="Ivanova N."/>
            <person name="Kyrpides N."/>
            <person name="Woyke T."/>
        </authorList>
    </citation>
    <scope>NUCLEOTIDE SEQUENCE [LARGE SCALE GENOMIC DNA]</scope>
    <source>
        <strain evidence="5">GAS496</strain>
    </source>
</reference>
<feature type="region of interest" description="Disordered" evidence="1">
    <location>
        <begin position="1"/>
        <end position="22"/>
    </location>
</feature>
<name>A0A318HG74_9MYCO</name>
<dbReference type="InterPro" id="IPR000866">
    <property type="entry name" value="AhpC/TSA"/>
</dbReference>
<feature type="transmembrane region" description="Helical" evidence="2">
    <location>
        <begin position="36"/>
        <end position="57"/>
    </location>
</feature>
<feature type="compositionally biased region" description="Polar residues" evidence="1">
    <location>
        <begin position="10"/>
        <end position="22"/>
    </location>
</feature>
<evidence type="ECO:0000256" key="2">
    <source>
        <dbReference type="SAM" id="Phobius"/>
    </source>
</evidence>
<accession>A0A318HG74</accession>
<dbReference type="GO" id="GO:0016209">
    <property type="term" value="F:antioxidant activity"/>
    <property type="evidence" value="ECO:0007669"/>
    <property type="project" value="InterPro"/>
</dbReference>
<evidence type="ECO:0000259" key="3">
    <source>
        <dbReference type="PROSITE" id="PS51352"/>
    </source>
</evidence>
<keyword evidence="2" id="KW-0812">Transmembrane</keyword>
<dbReference type="PANTHER" id="PTHR42852:SF17">
    <property type="entry name" value="THIOREDOXIN-LIKE PROTEIN HI_1115"/>
    <property type="match status" value="1"/>
</dbReference>
<dbReference type="PROSITE" id="PS51352">
    <property type="entry name" value="THIOREDOXIN_2"/>
    <property type="match status" value="1"/>
</dbReference>
<reference evidence="4 5" key="2">
    <citation type="submission" date="2018-06" db="EMBL/GenBank/DDBJ databases">
        <title>Sequencing of bacterial isolates from soil warming experiment in Harvard Forest, Massachusetts, USA.</title>
        <authorList>
            <person name="Deangelis K.PhD."/>
        </authorList>
    </citation>
    <scope>NUCLEOTIDE SEQUENCE [LARGE SCALE GENOMIC DNA]</scope>
    <source>
        <strain evidence="4 5">GAS496</strain>
    </source>
</reference>
<dbReference type="EMBL" id="QJJU01000014">
    <property type="protein sequence ID" value="PXX06257.1"/>
    <property type="molecule type" value="Genomic_DNA"/>
</dbReference>
<gene>
    <name evidence="4" type="ORF">C8E89_11430</name>
</gene>
<keyword evidence="5" id="KW-1185">Reference proteome</keyword>
<dbReference type="InterPro" id="IPR013766">
    <property type="entry name" value="Thioredoxin_domain"/>
</dbReference>
<proteinExistence type="predicted"/>